<protein>
    <submittedName>
        <fullName evidence="1">Uncharacterized protein</fullName>
    </submittedName>
</protein>
<accession>A0AAV4VCT1</accession>
<sequence>MPAVPCACEWVITIRHGGRRKLAMLLTQQMESYERSCPVAPSYRTTVRQRVISVGVKAEIERPSNSICKNRLSKDFPLMCTILHFFWKIPKLYNLILLNVEFLSTVHSNFPHGRARKNYIRSGR</sequence>
<comment type="caution">
    <text evidence="1">The sequence shown here is derived from an EMBL/GenBank/DDBJ whole genome shotgun (WGS) entry which is preliminary data.</text>
</comment>
<keyword evidence="2" id="KW-1185">Reference proteome</keyword>
<name>A0AAV4VCT1_9ARAC</name>
<organism evidence="1 2">
    <name type="scientific">Caerostris darwini</name>
    <dbReference type="NCBI Taxonomy" id="1538125"/>
    <lineage>
        <taxon>Eukaryota</taxon>
        <taxon>Metazoa</taxon>
        <taxon>Ecdysozoa</taxon>
        <taxon>Arthropoda</taxon>
        <taxon>Chelicerata</taxon>
        <taxon>Arachnida</taxon>
        <taxon>Araneae</taxon>
        <taxon>Araneomorphae</taxon>
        <taxon>Entelegynae</taxon>
        <taxon>Araneoidea</taxon>
        <taxon>Araneidae</taxon>
        <taxon>Caerostris</taxon>
    </lineage>
</organism>
<dbReference type="AlphaFoldDB" id="A0AAV4VCT1"/>
<evidence type="ECO:0000313" key="1">
    <source>
        <dbReference type="EMBL" id="GIY67775.1"/>
    </source>
</evidence>
<gene>
    <name evidence="1" type="ORF">CDAR_36121</name>
</gene>
<dbReference type="EMBL" id="BPLQ01012776">
    <property type="protein sequence ID" value="GIY67775.1"/>
    <property type="molecule type" value="Genomic_DNA"/>
</dbReference>
<proteinExistence type="predicted"/>
<evidence type="ECO:0000313" key="2">
    <source>
        <dbReference type="Proteomes" id="UP001054837"/>
    </source>
</evidence>
<dbReference type="Proteomes" id="UP001054837">
    <property type="component" value="Unassembled WGS sequence"/>
</dbReference>
<reference evidence="1 2" key="1">
    <citation type="submission" date="2021-06" db="EMBL/GenBank/DDBJ databases">
        <title>Caerostris darwini draft genome.</title>
        <authorList>
            <person name="Kono N."/>
            <person name="Arakawa K."/>
        </authorList>
    </citation>
    <scope>NUCLEOTIDE SEQUENCE [LARGE SCALE GENOMIC DNA]</scope>
</reference>